<protein>
    <submittedName>
        <fullName evidence="1">Uncharacterized protein</fullName>
    </submittedName>
</protein>
<reference evidence="1 2" key="4">
    <citation type="journal article" date="2011" name="BMC Genomics">
        <title>RNA-Seq improves annotation of protein-coding genes in the cucumber genome.</title>
        <authorList>
            <person name="Li Z."/>
            <person name="Zhang Z."/>
            <person name="Yan P."/>
            <person name="Huang S."/>
            <person name="Fei Z."/>
            <person name="Lin K."/>
        </authorList>
    </citation>
    <scope>NUCLEOTIDE SEQUENCE [LARGE SCALE GENOMIC DNA]</scope>
    <source>
        <strain evidence="2">cv. 9930</strain>
    </source>
</reference>
<dbReference type="AlphaFoldDB" id="A0A0A0LDH2"/>
<reference evidence="1 2" key="2">
    <citation type="journal article" date="2009" name="PLoS ONE">
        <title>An integrated genetic and cytogenetic map of the cucumber genome.</title>
        <authorList>
            <person name="Ren Y."/>
            <person name="Zhang Z."/>
            <person name="Liu J."/>
            <person name="Staub J.E."/>
            <person name="Han Y."/>
            <person name="Cheng Z."/>
            <person name="Li X."/>
            <person name="Lu J."/>
            <person name="Miao H."/>
            <person name="Kang H."/>
            <person name="Xie B."/>
            <person name="Gu X."/>
            <person name="Wang X."/>
            <person name="Du Y."/>
            <person name="Jin W."/>
            <person name="Huang S."/>
        </authorList>
    </citation>
    <scope>NUCLEOTIDE SEQUENCE [LARGE SCALE GENOMIC DNA]</scope>
    <source>
        <strain evidence="2">cv. 9930</strain>
    </source>
</reference>
<accession>A0A0A0LDH2</accession>
<evidence type="ECO:0000313" key="1">
    <source>
        <dbReference type="EMBL" id="KGN59843.1"/>
    </source>
</evidence>
<dbReference type="EMBL" id="CM002924">
    <property type="protein sequence ID" value="KGN59843.1"/>
    <property type="molecule type" value="Genomic_DNA"/>
</dbReference>
<dbReference type="Proteomes" id="UP000029981">
    <property type="component" value="Chromosome 3"/>
</dbReference>
<proteinExistence type="predicted"/>
<name>A0A0A0LDH2_CUCSA</name>
<dbReference type="Gramene" id="KGN59843">
    <property type="protein sequence ID" value="KGN59843"/>
    <property type="gene ID" value="Csa_3G849990"/>
</dbReference>
<reference evidence="1 2" key="1">
    <citation type="journal article" date="2009" name="Nat. Genet.">
        <title>The genome of the cucumber, Cucumis sativus L.</title>
        <authorList>
            <person name="Huang S."/>
            <person name="Li R."/>
            <person name="Zhang Z."/>
            <person name="Li L."/>
            <person name="Gu X."/>
            <person name="Fan W."/>
            <person name="Lucas W.J."/>
            <person name="Wang X."/>
            <person name="Xie B."/>
            <person name="Ni P."/>
            <person name="Ren Y."/>
            <person name="Zhu H."/>
            <person name="Li J."/>
            <person name="Lin K."/>
            <person name="Jin W."/>
            <person name="Fei Z."/>
            <person name="Li G."/>
            <person name="Staub J."/>
            <person name="Kilian A."/>
            <person name="van der Vossen E.A."/>
            <person name="Wu Y."/>
            <person name="Guo J."/>
            <person name="He J."/>
            <person name="Jia Z."/>
            <person name="Ren Y."/>
            <person name="Tian G."/>
            <person name="Lu Y."/>
            <person name="Ruan J."/>
            <person name="Qian W."/>
            <person name="Wang M."/>
            <person name="Huang Q."/>
            <person name="Li B."/>
            <person name="Xuan Z."/>
            <person name="Cao J."/>
            <person name="Asan"/>
            <person name="Wu Z."/>
            <person name="Zhang J."/>
            <person name="Cai Q."/>
            <person name="Bai Y."/>
            <person name="Zhao B."/>
            <person name="Han Y."/>
            <person name="Li Y."/>
            <person name="Li X."/>
            <person name="Wang S."/>
            <person name="Shi Q."/>
            <person name="Liu S."/>
            <person name="Cho W.K."/>
            <person name="Kim J.Y."/>
            <person name="Xu Y."/>
            <person name="Heller-Uszynska K."/>
            <person name="Miao H."/>
            <person name="Cheng Z."/>
            <person name="Zhang S."/>
            <person name="Wu J."/>
            <person name="Yang Y."/>
            <person name="Kang H."/>
            <person name="Li M."/>
            <person name="Liang H."/>
            <person name="Ren X."/>
            <person name="Shi Z."/>
            <person name="Wen M."/>
            <person name="Jian M."/>
            <person name="Yang H."/>
            <person name="Zhang G."/>
            <person name="Yang Z."/>
            <person name="Chen R."/>
            <person name="Liu S."/>
            <person name="Li J."/>
            <person name="Ma L."/>
            <person name="Liu H."/>
            <person name="Zhou Y."/>
            <person name="Zhao J."/>
            <person name="Fang X."/>
            <person name="Li G."/>
            <person name="Fang L."/>
            <person name="Li Y."/>
            <person name="Liu D."/>
            <person name="Zheng H."/>
            <person name="Zhang Y."/>
            <person name="Qin N."/>
            <person name="Li Z."/>
            <person name="Yang G."/>
            <person name="Yang S."/>
            <person name="Bolund L."/>
            <person name="Kristiansen K."/>
            <person name="Zheng H."/>
            <person name="Li S."/>
            <person name="Zhang X."/>
            <person name="Yang H."/>
            <person name="Wang J."/>
            <person name="Sun R."/>
            <person name="Zhang B."/>
            <person name="Jiang S."/>
            <person name="Wang J."/>
            <person name="Du Y."/>
            <person name="Li S."/>
        </authorList>
    </citation>
    <scope>NUCLEOTIDE SEQUENCE [LARGE SCALE GENOMIC DNA]</scope>
    <source>
        <strain evidence="2">cv. 9930</strain>
    </source>
</reference>
<organism evidence="1 2">
    <name type="scientific">Cucumis sativus</name>
    <name type="common">Cucumber</name>
    <dbReference type="NCBI Taxonomy" id="3659"/>
    <lineage>
        <taxon>Eukaryota</taxon>
        <taxon>Viridiplantae</taxon>
        <taxon>Streptophyta</taxon>
        <taxon>Embryophyta</taxon>
        <taxon>Tracheophyta</taxon>
        <taxon>Spermatophyta</taxon>
        <taxon>Magnoliopsida</taxon>
        <taxon>eudicotyledons</taxon>
        <taxon>Gunneridae</taxon>
        <taxon>Pentapetalae</taxon>
        <taxon>rosids</taxon>
        <taxon>fabids</taxon>
        <taxon>Cucurbitales</taxon>
        <taxon>Cucurbitaceae</taxon>
        <taxon>Benincaseae</taxon>
        <taxon>Cucumis</taxon>
    </lineage>
</organism>
<reference evidence="1 2" key="3">
    <citation type="journal article" date="2010" name="BMC Genomics">
        <title>Transcriptome sequencing and comparative analysis of cucumber flowers with different sex types.</title>
        <authorList>
            <person name="Guo S."/>
            <person name="Zheng Y."/>
            <person name="Joung J.G."/>
            <person name="Liu S."/>
            <person name="Zhang Z."/>
            <person name="Crasta O.R."/>
            <person name="Sobral B.W."/>
            <person name="Xu Y."/>
            <person name="Huang S."/>
            <person name="Fei Z."/>
        </authorList>
    </citation>
    <scope>NUCLEOTIDE SEQUENCE [LARGE SCALE GENOMIC DNA]</scope>
    <source>
        <strain evidence="2">cv. 9930</strain>
    </source>
</reference>
<gene>
    <name evidence="1" type="ORF">Csa_3G849990</name>
</gene>
<evidence type="ECO:0000313" key="2">
    <source>
        <dbReference type="Proteomes" id="UP000029981"/>
    </source>
</evidence>
<keyword evidence="2" id="KW-1185">Reference proteome</keyword>
<sequence length="66" mass="7234">MDGVEGQSGFLVTSVFNLTNANGVCNEELGLVPKGFFSVKSLYHLTINLNEVKNASTMRVLQNKRC</sequence>